<dbReference type="OrthoDB" id="4202at10239"/>
<dbReference type="Proteomes" id="UP000013923">
    <property type="component" value="Genome"/>
</dbReference>
<proteinExistence type="inferred from homology"/>
<evidence type="ECO:0000313" key="1">
    <source>
        <dbReference type="EMBL" id="AAX44584.1"/>
    </source>
</evidence>
<keyword evidence="3" id="KW-1185">Reference proteome</keyword>
<dbReference type="EMBL" id="GU071092">
    <property type="protein sequence ID" value="ACY76087.1"/>
    <property type="molecule type" value="Genomic_DNA"/>
</dbReference>
<organismHost>
    <name type="scientific">Prochlorococcus</name>
    <dbReference type="NCBI Taxonomy" id="1218"/>
</organismHost>
<protein>
    <submittedName>
        <fullName evidence="1 2">DNA primase subunit</fullName>
    </submittedName>
</protein>
<dbReference type="Proteomes" id="UP000000991">
    <property type="component" value="Segment"/>
</dbReference>
<gene>
    <name evidence="1" type="primary">gp61</name>
    <name evidence="2" type="ORF">PCMG_00211</name>
    <name evidence="1" type="ORF">PSSM2_207</name>
</gene>
<reference evidence="1 3" key="3">
    <citation type="journal article" date="2010" name="Environ. Microbiol.">
        <title>Genomic analysis of oceanic cyanobacterial myoviruses compared with T4-like myoviruses from diverse hosts and environments.</title>
        <authorList>
            <person name="Sullivan M.B."/>
            <person name="Huang K.H."/>
            <person name="Ignacio-Espinoza J.C."/>
            <person name="Berlin A.M."/>
            <person name="Kelly L."/>
            <person name="Weigele P.R."/>
            <person name="DeFrancesco A.S."/>
            <person name="Kern S.E."/>
            <person name="Thompson L.R."/>
            <person name="Young S."/>
            <person name="Yandava C."/>
            <person name="Fu R."/>
            <person name="Krastins B."/>
            <person name="Chase M."/>
            <person name="Sarracino D."/>
            <person name="Osburne M.S."/>
            <person name="Henn M.R."/>
            <person name="Chisholm S.W."/>
        </authorList>
    </citation>
    <scope>NUCLEOTIDE SEQUENCE [LARGE SCALE GENOMIC DNA]</scope>
</reference>
<reference evidence="2 4" key="2">
    <citation type="submission" date="2009-10" db="EMBL/GenBank/DDBJ databases">
        <title>The Genome Sequence of Prochlorococcus phage P-SSM2.</title>
        <authorList>
            <consortium name="The Broad Institute Genome Sequencing Platform"/>
            <person name="Henn M.R."/>
            <person name="Sullivan M.S."/>
            <person name="Osburne M.S."/>
            <person name="Levin J."/>
            <person name="Malboeuf C."/>
            <person name="Casali M."/>
            <person name="Russ C."/>
            <person name="Lennon N."/>
            <person name="Chapman S.B."/>
            <person name="Erlich R."/>
            <person name="Young S.K."/>
            <person name="Koehrsen M."/>
            <person name="Yandava C."/>
            <person name="Zeng Q."/>
            <person name="Alvarado L."/>
            <person name="Anderson S."/>
            <person name="Berlin A."/>
            <person name="Borenstein D."/>
            <person name="Chen Z."/>
            <person name="Engels R."/>
            <person name="Freedman E."/>
            <person name="Gellesch M."/>
            <person name="Goldberg J."/>
            <person name="Green L."/>
            <person name="Griggs A."/>
            <person name="Gujja S."/>
            <person name="Heilman E.R."/>
            <person name="Heiman D."/>
            <person name="Hepburn T."/>
            <person name="Howarth C."/>
            <person name="Jen D."/>
            <person name="Larson L."/>
            <person name="Lewis B."/>
            <person name="Mehta T."/>
            <person name="Park D."/>
            <person name="Pearson M."/>
            <person name="Richards J."/>
            <person name="Rizzolo K."/>
            <person name="Roberts A."/>
            <person name="Ryan E."/>
            <person name="Saif S."/>
            <person name="Shea T."/>
            <person name="Shenoy N."/>
            <person name="Sisk P."/>
            <person name="Stolte C."/>
            <person name="Sykes S."/>
            <person name="Walk T."/>
            <person name="White J."/>
            <person name="Yu Q."/>
            <person name="Coleman M.L."/>
            <person name="Huang K.H."/>
            <person name="Weigele P.R."/>
            <person name="DeFrancesco A.S."/>
            <person name="Kern S.E."/>
            <person name="Thompson L.R."/>
            <person name="Fu R."/>
            <person name="Hombeck B."/>
            <person name="Chisholm S.W."/>
            <person name="Haas B."/>
            <person name="Nusbaum C."/>
            <person name="Birren B."/>
        </authorList>
    </citation>
    <scope>NUCLEOTIDE SEQUENCE [LARGE SCALE GENOMIC DNA]</scope>
    <source>
        <strain evidence="2">P-SSM2</strain>
    </source>
</reference>
<sequence length="323" mass="37509">MDLTDTKYIGLVSSRLPKFKKVKPDLYNFRCPLCGDSQKQKNKARGYIYAKKADANYKCHNCGASTTFSNFLKILDSTLYKQYIFEKFQTRNTGKGSIFEEPKLEFKKPVFRKKLDLPKASEVKIAKQYLENRKLDPTKFYYTDKFKEWTNTQKQTFDYIGKDEPRIIIPMYDTEQKMIGFQGRSLIPNSVKYITIMIDEEAPKIYGLDKINKEKPIYIIEGPFDSSLVENSIAMCGADVDIGSLGWSDYIWVYDNEPRSREITDRIRKTLDRGDKVVIWPTSIEEKDVNDMILGGHDVMGVLKSNTYSGLKAKIKFNNWKKI</sequence>
<dbReference type="InterPro" id="IPR046392">
    <property type="entry name" value="PRIMASE_T4"/>
</dbReference>
<reference evidence="1 3" key="1">
    <citation type="journal article" date="2005" name="PLoS Biol.">
        <title>Three Prochlorococcus cyanophage genomes: signature features and ecological interpretations.</title>
        <authorList>
            <person name="Sullivan M.B."/>
            <person name="Coleman M.L."/>
            <person name="Weigele P."/>
            <person name="Rohwer F."/>
            <person name="Chisholm S.W."/>
        </authorList>
    </citation>
    <scope>NUCLEOTIDE SEQUENCE</scope>
</reference>
<organism evidence="1 3">
    <name type="scientific">Prochlorococcus phage P-SSM2</name>
    <dbReference type="NCBI Taxonomy" id="268746"/>
    <lineage>
        <taxon>Viruses</taxon>
        <taxon>Duplodnaviria</taxon>
        <taxon>Heunggongvirae</taxon>
        <taxon>Uroviricota</taxon>
        <taxon>Caudoviricetes</taxon>
        <taxon>Pantevenvirales</taxon>
        <taxon>Kyanoviridae</taxon>
        <taxon>Salacisavirus</taxon>
        <taxon>Salacisavirus pssm2</taxon>
    </lineage>
</organism>
<accession>Q58ME8</accession>
<dbReference type="RefSeq" id="YP_214438.1">
    <property type="nucleotide sequence ID" value="NC_006883.2"/>
</dbReference>
<evidence type="ECO:0000313" key="4">
    <source>
        <dbReference type="Proteomes" id="UP000013923"/>
    </source>
</evidence>
<dbReference type="EMBL" id="AY939844">
    <property type="protein sequence ID" value="AAX44584.1"/>
    <property type="molecule type" value="Genomic_DNA"/>
</dbReference>
<dbReference type="KEGG" id="vg:3294252"/>
<dbReference type="HAMAP" id="MF_04157">
    <property type="entry name" value="PRIMASE_T4"/>
    <property type="match status" value="1"/>
</dbReference>
<evidence type="ECO:0000313" key="3">
    <source>
        <dbReference type="Proteomes" id="UP000000991"/>
    </source>
</evidence>
<dbReference type="GeneID" id="3294252"/>
<name>Q58ME8_BPPRM</name>
<evidence type="ECO:0000313" key="2">
    <source>
        <dbReference type="EMBL" id="ACY76087.1"/>
    </source>
</evidence>
<dbReference type="SUPFAM" id="SSF56731">
    <property type="entry name" value="DNA primase core"/>
    <property type="match status" value="1"/>
</dbReference>